<evidence type="ECO:0000313" key="8">
    <source>
        <dbReference type="Proteomes" id="UP000246085"/>
    </source>
</evidence>
<evidence type="ECO:0000256" key="3">
    <source>
        <dbReference type="ARBA" id="ARBA00023004"/>
    </source>
</evidence>
<dbReference type="AlphaFoldDB" id="A0A2U3Q6I3"/>
<keyword evidence="2" id="KW-0479">Metal-binding</keyword>
<dbReference type="InterPro" id="IPR017941">
    <property type="entry name" value="Rieske_2Fe-2S"/>
</dbReference>
<evidence type="ECO:0000256" key="1">
    <source>
        <dbReference type="ARBA" id="ARBA00022714"/>
    </source>
</evidence>
<reference evidence="7 8" key="1">
    <citation type="submission" date="2018-03" db="EMBL/GenBank/DDBJ databases">
        <authorList>
            <person name="Gully D."/>
        </authorList>
    </citation>
    <scope>NUCLEOTIDE SEQUENCE [LARGE SCALE GENOMIC DNA]</scope>
    <source>
        <strain evidence="7">ORS3257</strain>
    </source>
</reference>
<protein>
    <submittedName>
        <fullName evidence="6">Non-heme iron oxygenase ferredoxin subunit</fullName>
    </submittedName>
</protein>
<dbReference type="RefSeq" id="WP_122404530.1">
    <property type="nucleotide sequence ID" value="NZ_JAGIKT010000051.1"/>
</dbReference>
<proteinExistence type="predicted"/>
<dbReference type="Proteomes" id="UP000669317">
    <property type="component" value="Unassembled WGS sequence"/>
</dbReference>
<reference evidence="6 9" key="2">
    <citation type="submission" date="2021-03" db="EMBL/GenBank/DDBJ databases">
        <title>Genome Sequence of Bradyrhizobium vignae strain ISRA400.</title>
        <authorList>
            <person name="Tisa L.S."/>
            <person name="Svistoonoff S."/>
            <person name="Hocher V."/>
            <person name="Fall S."/>
            <person name="Zaiya A."/>
            <person name="Naing D."/>
            <person name="Niang N."/>
            <person name="Diouf A."/>
            <person name="Dasylva M.C."/>
            <person name="Toure O."/>
            <person name="Gueye M."/>
            <person name="Gully D."/>
            <person name="Tisseyre P."/>
            <person name="Simpson S."/>
            <person name="Morris K."/>
            <person name="Thomas W.K."/>
        </authorList>
    </citation>
    <scope>NUCLEOTIDE SEQUENCE [LARGE SCALE GENOMIC DNA]</scope>
    <source>
        <strain evidence="6 9">ISRA400</strain>
    </source>
</reference>
<evidence type="ECO:0000313" key="7">
    <source>
        <dbReference type="EMBL" id="SPP97045.1"/>
    </source>
</evidence>
<dbReference type="CDD" id="cd03528">
    <property type="entry name" value="Rieske_RO_ferredoxin"/>
    <property type="match status" value="1"/>
</dbReference>
<dbReference type="OrthoDB" id="9800167at2"/>
<dbReference type="SUPFAM" id="SSF50022">
    <property type="entry name" value="ISP domain"/>
    <property type="match status" value="1"/>
</dbReference>
<evidence type="ECO:0000313" key="6">
    <source>
        <dbReference type="EMBL" id="MBP0113822.1"/>
    </source>
</evidence>
<dbReference type="EMBL" id="LS398110">
    <property type="protein sequence ID" value="SPP97045.1"/>
    <property type="molecule type" value="Genomic_DNA"/>
</dbReference>
<dbReference type="GO" id="GO:0051537">
    <property type="term" value="F:2 iron, 2 sulfur cluster binding"/>
    <property type="evidence" value="ECO:0007669"/>
    <property type="project" value="UniProtKB-KW"/>
</dbReference>
<dbReference type="PANTHER" id="PTHR21496:SF23">
    <property type="entry name" value="3-PHENYLPROPIONATE_CINNAMIC ACID DIOXYGENASE FERREDOXIN SUBUNIT"/>
    <property type="match status" value="1"/>
</dbReference>
<dbReference type="PROSITE" id="PS51296">
    <property type="entry name" value="RIESKE"/>
    <property type="match status" value="1"/>
</dbReference>
<evidence type="ECO:0000256" key="2">
    <source>
        <dbReference type="ARBA" id="ARBA00022723"/>
    </source>
</evidence>
<sequence length="118" mass="12829">MIWHRLCAVAKLSEGEPLGFRVSDRRIALFKVGDEVFATDDVCSHAFALLSTGFLEGHVIECPLHGAMFDVRDGKCQSGAYKDIKAFKVEIRDGEVYVELDGDAALQAADDGGVDVKP</sequence>
<accession>A0A4V1KVH5</accession>
<accession>A0A2U3Q6I3</accession>
<name>A0A2U3Q6I3_9BRAD</name>
<feature type="domain" description="Rieske" evidence="5">
    <location>
        <begin position="4"/>
        <end position="98"/>
    </location>
</feature>
<dbReference type="Pfam" id="PF00355">
    <property type="entry name" value="Rieske"/>
    <property type="match status" value="1"/>
</dbReference>
<keyword evidence="1" id="KW-0001">2Fe-2S</keyword>
<evidence type="ECO:0000256" key="4">
    <source>
        <dbReference type="ARBA" id="ARBA00023014"/>
    </source>
</evidence>
<gene>
    <name evidence="7" type="ORF">BRAD3257_6130</name>
    <name evidence="6" type="ORF">JWS04_22570</name>
</gene>
<dbReference type="KEGG" id="bvz:BRAD3257_6130"/>
<keyword evidence="4" id="KW-0411">Iron-sulfur</keyword>
<dbReference type="PANTHER" id="PTHR21496">
    <property type="entry name" value="FERREDOXIN-RELATED"/>
    <property type="match status" value="1"/>
</dbReference>
<dbReference type="Gene3D" id="2.102.10.10">
    <property type="entry name" value="Rieske [2Fe-2S] iron-sulphur domain"/>
    <property type="match status" value="1"/>
</dbReference>
<dbReference type="Proteomes" id="UP000246085">
    <property type="component" value="Chromosome BRAD3257"/>
</dbReference>
<dbReference type="GO" id="GO:0046872">
    <property type="term" value="F:metal ion binding"/>
    <property type="evidence" value="ECO:0007669"/>
    <property type="project" value="UniProtKB-KW"/>
</dbReference>
<keyword evidence="3" id="KW-0408">Iron</keyword>
<evidence type="ECO:0000313" key="9">
    <source>
        <dbReference type="Proteomes" id="UP000669317"/>
    </source>
</evidence>
<organism evidence="7 8">
    <name type="scientific">Bradyrhizobium vignae</name>
    <dbReference type="NCBI Taxonomy" id="1549949"/>
    <lineage>
        <taxon>Bacteria</taxon>
        <taxon>Pseudomonadati</taxon>
        <taxon>Pseudomonadota</taxon>
        <taxon>Alphaproteobacteria</taxon>
        <taxon>Hyphomicrobiales</taxon>
        <taxon>Nitrobacteraceae</taxon>
        <taxon>Bradyrhizobium</taxon>
    </lineage>
</organism>
<dbReference type="InterPro" id="IPR036922">
    <property type="entry name" value="Rieske_2Fe-2S_sf"/>
</dbReference>
<dbReference type="EMBL" id="JAGIKT010000051">
    <property type="protein sequence ID" value="MBP0113822.1"/>
    <property type="molecule type" value="Genomic_DNA"/>
</dbReference>
<keyword evidence="9" id="KW-1185">Reference proteome</keyword>
<evidence type="ECO:0000259" key="5">
    <source>
        <dbReference type="PROSITE" id="PS51296"/>
    </source>
</evidence>